<evidence type="ECO:0000256" key="8">
    <source>
        <dbReference type="ARBA" id="ARBA00022989"/>
    </source>
</evidence>
<evidence type="ECO:0000256" key="7">
    <source>
        <dbReference type="ARBA" id="ARBA00022692"/>
    </source>
</evidence>
<dbReference type="PANTHER" id="PTHR36122:SF2">
    <property type="entry name" value="NICOTINAMIDE RIBOSIDE TRANSPORTER PNUC"/>
    <property type="match status" value="1"/>
</dbReference>
<reference evidence="11 12" key="1">
    <citation type="submission" date="2020-05" db="EMBL/GenBank/DDBJ databases">
        <title>Erythrobacter mangrovi sp. nov., isolated from rhizosphere soil of mangrove plant (Kandelia candel).</title>
        <authorList>
            <person name="Ye Y.H."/>
        </authorList>
    </citation>
    <scope>NUCLEOTIDE SEQUENCE [LARGE SCALE GENOMIC DNA]</scope>
    <source>
        <strain evidence="11 12">EB310</strain>
    </source>
</reference>
<dbReference type="Proteomes" id="UP000504693">
    <property type="component" value="Chromosome"/>
</dbReference>
<dbReference type="RefSeq" id="WP_173215347.1">
    <property type="nucleotide sequence ID" value="NZ_CP053921.1"/>
</dbReference>
<organism evidence="11 12">
    <name type="scientific">Erythrobacter mangrovi</name>
    <dbReference type="NCBI Taxonomy" id="2739433"/>
    <lineage>
        <taxon>Bacteria</taxon>
        <taxon>Pseudomonadati</taxon>
        <taxon>Pseudomonadota</taxon>
        <taxon>Alphaproteobacteria</taxon>
        <taxon>Sphingomonadales</taxon>
        <taxon>Erythrobacteraceae</taxon>
        <taxon>Erythrobacter/Porphyrobacter group</taxon>
        <taxon>Erythrobacter</taxon>
    </lineage>
</organism>
<dbReference type="GO" id="GO:0005886">
    <property type="term" value="C:plasma membrane"/>
    <property type="evidence" value="ECO:0007669"/>
    <property type="project" value="UniProtKB-SubCell"/>
</dbReference>
<dbReference type="EMBL" id="CP053921">
    <property type="protein sequence ID" value="QKG72257.1"/>
    <property type="molecule type" value="Genomic_DNA"/>
</dbReference>
<dbReference type="KEGG" id="emv:HQR01_13265"/>
<evidence type="ECO:0000256" key="10">
    <source>
        <dbReference type="SAM" id="Phobius"/>
    </source>
</evidence>
<dbReference type="GO" id="GO:0034257">
    <property type="term" value="F:nicotinamide riboside transmembrane transporter activity"/>
    <property type="evidence" value="ECO:0007669"/>
    <property type="project" value="InterPro"/>
</dbReference>
<keyword evidence="6" id="KW-1003">Cell membrane</keyword>
<feature type="transmembrane region" description="Helical" evidence="10">
    <location>
        <begin position="162"/>
        <end position="180"/>
    </location>
</feature>
<gene>
    <name evidence="11" type="ORF">HQR01_13265</name>
</gene>
<keyword evidence="12" id="KW-1185">Reference proteome</keyword>
<feature type="transmembrane region" description="Helical" evidence="10">
    <location>
        <begin position="88"/>
        <end position="106"/>
    </location>
</feature>
<comment type="function">
    <text evidence="1">Required for nicotinamide riboside transport across the inner membrane.</text>
</comment>
<evidence type="ECO:0000256" key="4">
    <source>
        <dbReference type="ARBA" id="ARBA00017522"/>
    </source>
</evidence>
<evidence type="ECO:0000256" key="6">
    <source>
        <dbReference type="ARBA" id="ARBA00022475"/>
    </source>
</evidence>
<evidence type="ECO:0000256" key="2">
    <source>
        <dbReference type="ARBA" id="ARBA00004651"/>
    </source>
</evidence>
<comment type="subcellular location">
    <subcellularLocation>
        <location evidence="2">Cell membrane</location>
        <topology evidence="2">Multi-pass membrane protein</topology>
    </subcellularLocation>
</comment>
<protein>
    <recommendedName>
        <fullName evidence="4">Nicotinamide riboside transporter PnuC</fullName>
    </recommendedName>
</protein>
<accession>A0A7D4AUV4</accession>
<dbReference type="Pfam" id="PF04973">
    <property type="entry name" value="NMN_transporter"/>
    <property type="match status" value="1"/>
</dbReference>
<keyword evidence="9 10" id="KW-0472">Membrane</keyword>
<evidence type="ECO:0000313" key="12">
    <source>
        <dbReference type="Proteomes" id="UP000504693"/>
    </source>
</evidence>
<feature type="transmembrane region" description="Helical" evidence="10">
    <location>
        <begin position="112"/>
        <end position="132"/>
    </location>
</feature>
<comment type="similarity">
    <text evidence="3">Belongs to the nicotinamide ribonucleoside (NR) uptake permease (TC 4.B.1) family.</text>
</comment>
<evidence type="ECO:0000313" key="11">
    <source>
        <dbReference type="EMBL" id="QKG72257.1"/>
    </source>
</evidence>
<proteinExistence type="inferred from homology"/>
<dbReference type="NCBIfam" id="TIGR01528">
    <property type="entry name" value="NMN_trans_PnuC"/>
    <property type="match status" value="1"/>
</dbReference>
<keyword evidence="8 10" id="KW-1133">Transmembrane helix</keyword>
<feature type="transmembrane region" description="Helical" evidence="10">
    <location>
        <begin position="139"/>
        <end position="156"/>
    </location>
</feature>
<dbReference type="AlphaFoldDB" id="A0A7D4AUV4"/>
<evidence type="ECO:0000256" key="1">
    <source>
        <dbReference type="ARBA" id="ARBA00002672"/>
    </source>
</evidence>
<name>A0A7D4AUV4_9SPHN</name>
<evidence type="ECO:0000256" key="3">
    <source>
        <dbReference type="ARBA" id="ARBA00006669"/>
    </source>
</evidence>
<dbReference type="InterPro" id="IPR006419">
    <property type="entry name" value="NMN_transpt_PnuC"/>
</dbReference>
<dbReference type="PANTHER" id="PTHR36122">
    <property type="entry name" value="NICOTINAMIDE RIBOSIDE TRANSPORTER PNUC"/>
    <property type="match status" value="1"/>
</dbReference>
<evidence type="ECO:0000256" key="5">
    <source>
        <dbReference type="ARBA" id="ARBA00022448"/>
    </source>
</evidence>
<feature type="transmembrane region" description="Helical" evidence="10">
    <location>
        <begin position="50"/>
        <end position="67"/>
    </location>
</feature>
<keyword evidence="5" id="KW-0813">Transport</keyword>
<sequence>MNTLELIAVALGLANVGLLVRRSIWNYPFGMAMVTLYALIFFEAKLYGEAGLQVFFFVVQGWGWYLWARAGGLDHAVAVRWMGWPARIASLVLVGLVTVGLGTLMYRLTDAAMPFADAAITGASVVAQVLLSVRRIENWILWIVIDIGSIALYIQRDLQLTAGLYCAFLVLATLGLFEWVRASRRGEAPA</sequence>
<keyword evidence="7 10" id="KW-0812">Transmembrane</keyword>
<feature type="transmembrane region" description="Helical" evidence="10">
    <location>
        <begin position="24"/>
        <end position="44"/>
    </location>
</feature>
<evidence type="ECO:0000256" key="9">
    <source>
        <dbReference type="ARBA" id="ARBA00023136"/>
    </source>
</evidence>